<keyword evidence="1" id="KW-0677">Repeat</keyword>
<reference evidence="4" key="1">
    <citation type="submission" date="2023-04" db="EMBL/GenBank/DDBJ databases">
        <title>Phytophthora lilii NBRC 32176.</title>
        <authorList>
            <person name="Ichikawa N."/>
            <person name="Sato H."/>
            <person name="Tonouchi N."/>
        </authorList>
    </citation>
    <scope>NUCLEOTIDE SEQUENCE</scope>
    <source>
        <strain evidence="4">NBRC 32176</strain>
    </source>
</reference>
<keyword evidence="3" id="KW-1133">Transmembrane helix</keyword>
<proteinExistence type="predicted"/>
<dbReference type="SUPFAM" id="SSF81340">
    <property type="entry name" value="Clc chloride channel"/>
    <property type="match status" value="1"/>
</dbReference>
<accession>A0A9W6THN6</accession>
<dbReference type="GO" id="GO:0015108">
    <property type="term" value="F:chloride transmembrane transporter activity"/>
    <property type="evidence" value="ECO:0007669"/>
    <property type="project" value="TreeGrafter"/>
</dbReference>
<dbReference type="Proteomes" id="UP001165083">
    <property type="component" value="Unassembled WGS sequence"/>
</dbReference>
<keyword evidence="3" id="KW-0472">Membrane</keyword>
<sequence>MVRRRCKLTNDIRMSDNATVLTTALPTDLFESVVNKSGMGYKYRNGQEKNRLIYARWFLTLVTGVITALVAVFMLYLTTLLMSLKQHLLEYTIHHELAKHVLFGTTFWSIVAFNLGLVAVAATVTSFGEPVAAGSGELASCSVVRSGIETHFNVAICCTAVTFVRRHLGDQDDA</sequence>
<comment type="caution">
    <text evidence="4">The sequence shown here is derived from an EMBL/GenBank/DDBJ whole genome shotgun (WGS) entry which is preliminary data.</text>
</comment>
<keyword evidence="3" id="KW-0812">Transmembrane</keyword>
<dbReference type="PANTHER" id="PTHR11689:SF136">
    <property type="entry name" value="H(+)_CL(-) EXCHANGE TRANSPORTER 7"/>
    <property type="match status" value="1"/>
</dbReference>
<feature type="transmembrane region" description="Helical" evidence="3">
    <location>
        <begin position="57"/>
        <end position="81"/>
    </location>
</feature>
<dbReference type="AlphaFoldDB" id="A0A9W6THN6"/>
<protein>
    <submittedName>
        <fullName evidence="4">Unnamed protein product</fullName>
    </submittedName>
</protein>
<evidence type="ECO:0000256" key="3">
    <source>
        <dbReference type="SAM" id="Phobius"/>
    </source>
</evidence>
<dbReference type="PANTHER" id="PTHR11689">
    <property type="entry name" value="CHLORIDE CHANNEL PROTEIN CLC FAMILY MEMBER"/>
    <property type="match status" value="1"/>
</dbReference>
<evidence type="ECO:0000313" key="5">
    <source>
        <dbReference type="Proteomes" id="UP001165083"/>
    </source>
</evidence>
<gene>
    <name evidence="4" type="ORF">Plil01_000273600</name>
</gene>
<evidence type="ECO:0000256" key="1">
    <source>
        <dbReference type="ARBA" id="ARBA00022737"/>
    </source>
</evidence>
<dbReference type="EMBL" id="BSXW01000104">
    <property type="protein sequence ID" value="GMF12082.1"/>
    <property type="molecule type" value="Genomic_DNA"/>
</dbReference>
<keyword evidence="2" id="KW-0129">CBS domain</keyword>
<dbReference type="InterPro" id="IPR014743">
    <property type="entry name" value="Cl-channel_core"/>
</dbReference>
<evidence type="ECO:0000313" key="4">
    <source>
        <dbReference type="EMBL" id="GMF12082.1"/>
    </source>
</evidence>
<dbReference type="Gene3D" id="1.10.3080.10">
    <property type="entry name" value="Clc chloride channel"/>
    <property type="match status" value="1"/>
</dbReference>
<keyword evidence="5" id="KW-1185">Reference proteome</keyword>
<feature type="transmembrane region" description="Helical" evidence="3">
    <location>
        <begin position="101"/>
        <end position="124"/>
    </location>
</feature>
<name>A0A9W6THN6_9STRA</name>
<organism evidence="4 5">
    <name type="scientific">Phytophthora lilii</name>
    <dbReference type="NCBI Taxonomy" id="2077276"/>
    <lineage>
        <taxon>Eukaryota</taxon>
        <taxon>Sar</taxon>
        <taxon>Stramenopiles</taxon>
        <taxon>Oomycota</taxon>
        <taxon>Peronosporomycetes</taxon>
        <taxon>Peronosporales</taxon>
        <taxon>Peronosporaceae</taxon>
        <taxon>Phytophthora</taxon>
    </lineage>
</organism>
<dbReference type="InterPro" id="IPR051280">
    <property type="entry name" value="Cl-channel/antiporter"/>
</dbReference>
<evidence type="ECO:0000256" key="2">
    <source>
        <dbReference type="ARBA" id="ARBA00023122"/>
    </source>
</evidence>
<dbReference type="OrthoDB" id="428525at2759"/>